<keyword evidence="2" id="KW-1185">Reference proteome</keyword>
<dbReference type="EMBL" id="BSXS01000672">
    <property type="protein sequence ID" value="GME73411.1"/>
    <property type="molecule type" value="Genomic_DNA"/>
</dbReference>
<accession>A0ACB5SUJ1</accession>
<evidence type="ECO:0000313" key="1">
    <source>
        <dbReference type="EMBL" id="GME73411.1"/>
    </source>
</evidence>
<proteinExistence type="predicted"/>
<organism evidence="1 2">
    <name type="scientific">Ambrosiozyma monospora</name>
    <name type="common">Yeast</name>
    <name type="synonym">Endomycopsis monosporus</name>
    <dbReference type="NCBI Taxonomy" id="43982"/>
    <lineage>
        <taxon>Eukaryota</taxon>
        <taxon>Fungi</taxon>
        <taxon>Dikarya</taxon>
        <taxon>Ascomycota</taxon>
        <taxon>Saccharomycotina</taxon>
        <taxon>Pichiomycetes</taxon>
        <taxon>Pichiales</taxon>
        <taxon>Pichiaceae</taxon>
        <taxon>Ambrosiozyma</taxon>
    </lineage>
</organism>
<sequence>MTQISEESNQDNHEWNFYHTIPNDQVNSFEIDGVKGEDTVLHCQVEFQYLKLENLGGGFTIKEKLLGIMYGEIQNDPAGRKAAYVDVRNRDASEEGFTTENLQQRRDEMARDSIGFFLPTLKEYSNFSERKHYWGVIPHSNMSENLLQVISKSKHYKAMKVAALKCSNSAGKIM</sequence>
<comment type="caution">
    <text evidence="1">The sequence shown here is derived from an EMBL/GenBank/DDBJ whole genome shotgun (WGS) entry which is preliminary data.</text>
</comment>
<evidence type="ECO:0000313" key="2">
    <source>
        <dbReference type="Proteomes" id="UP001165064"/>
    </source>
</evidence>
<dbReference type="Proteomes" id="UP001165064">
    <property type="component" value="Unassembled WGS sequence"/>
</dbReference>
<protein>
    <submittedName>
        <fullName evidence="1">Unnamed protein product</fullName>
    </submittedName>
</protein>
<name>A0ACB5SUJ1_AMBMO</name>
<gene>
    <name evidence="1" type="ORF">Amon02_000139100</name>
</gene>
<reference evidence="1" key="1">
    <citation type="submission" date="2023-04" db="EMBL/GenBank/DDBJ databases">
        <title>Ambrosiozyma monospora NBRC 10751.</title>
        <authorList>
            <person name="Ichikawa N."/>
            <person name="Sato H."/>
            <person name="Tonouchi N."/>
        </authorList>
    </citation>
    <scope>NUCLEOTIDE SEQUENCE</scope>
    <source>
        <strain evidence="1">NBRC 10751</strain>
    </source>
</reference>